<evidence type="ECO:0000259" key="2">
    <source>
        <dbReference type="Pfam" id="PF01464"/>
    </source>
</evidence>
<gene>
    <name evidence="3" type="ORF">A2Z24_00825</name>
</gene>
<name>A0A1G1WGD7_9BACT</name>
<feature type="transmembrane region" description="Helical" evidence="1">
    <location>
        <begin position="6"/>
        <end position="24"/>
    </location>
</feature>
<dbReference type="InterPro" id="IPR008258">
    <property type="entry name" value="Transglycosylase_SLT_dom_1"/>
</dbReference>
<accession>A0A1G1WGD7</accession>
<keyword evidence="1" id="KW-0472">Membrane</keyword>
<proteinExistence type="predicted"/>
<comment type="caution">
    <text evidence="3">The sequence shown here is derived from an EMBL/GenBank/DDBJ whole genome shotgun (WGS) entry which is preliminary data.</text>
</comment>
<evidence type="ECO:0000313" key="4">
    <source>
        <dbReference type="Proteomes" id="UP000177588"/>
    </source>
</evidence>
<evidence type="ECO:0000256" key="1">
    <source>
        <dbReference type="SAM" id="Phobius"/>
    </source>
</evidence>
<sequence length="141" mass="15800">MIVVKAAVVVLGFILSSWMYFASFGGNRASEGIIEGDDDPASTRAVLPRERPPTVEELIKEYARRWRVDEERVLSIARCESGVNLNPNAQNPTSSAKGVFQIIDSTERAWGINALNVNENVEQSIRHMALGQWSHWKQCDK</sequence>
<keyword evidence="1" id="KW-1133">Transmembrane helix</keyword>
<dbReference type="Proteomes" id="UP000177588">
    <property type="component" value="Unassembled WGS sequence"/>
</dbReference>
<dbReference type="STRING" id="1802597.A2Z24_00825"/>
<feature type="domain" description="Transglycosylase SLT" evidence="2">
    <location>
        <begin position="58"/>
        <end position="113"/>
    </location>
</feature>
<dbReference type="SUPFAM" id="SSF53955">
    <property type="entry name" value="Lysozyme-like"/>
    <property type="match status" value="1"/>
</dbReference>
<dbReference type="EMBL" id="MHCT01000006">
    <property type="protein sequence ID" value="OGY26500.1"/>
    <property type="molecule type" value="Genomic_DNA"/>
</dbReference>
<evidence type="ECO:0000313" key="3">
    <source>
        <dbReference type="EMBL" id="OGY26500.1"/>
    </source>
</evidence>
<keyword evidence="1" id="KW-0812">Transmembrane</keyword>
<dbReference type="AlphaFoldDB" id="A0A1G1WGD7"/>
<dbReference type="InterPro" id="IPR023346">
    <property type="entry name" value="Lysozyme-like_dom_sf"/>
</dbReference>
<organism evidence="3 4">
    <name type="scientific">Candidatus Woykebacteria bacterium RBG_16_44_10</name>
    <dbReference type="NCBI Taxonomy" id="1802597"/>
    <lineage>
        <taxon>Bacteria</taxon>
        <taxon>Candidatus Woykeibacteriota</taxon>
    </lineage>
</organism>
<dbReference type="Gene3D" id="1.10.530.10">
    <property type="match status" value="1"/>
</dbReference>
<dbReference type="Pfam" id="PF01464">
    <property type="entry name" value="SLT"/>
    <property type="match status" value="1"/>
</dbReference>
<protein>
    <recommendedName>
        <fullName evidence="2">Transglycosylase SLT domain-containing protein</fullName>
    </recommendedName>
</protein>
<reference evidence="3 4" key="1">
    <citation type="journal article" date="2016" name="Nat. Commun.">
        <title>Thousands of microbial genomes shed light on interconnected biogeochemical processes in an aquifer system.</title>
        <authorList>
            <person name="Anantharaman K."/>
            <person name="Brown C.T."/>
            <person name="Hug L.A."/>
            <person name="Sharon I."/>
            <person name="Castelle C.J."/>
            <person name="Probst A.J."/>
            <person name="Thomas B.C."/>
            <person name="Singh A."/>
            <person name="Wilkins M.J."/>
            <person name="Karaoz U."/>
            <person name="Brodie E.L."/>
            <person name="Williams K.H."/>
            <person name="Hubbard S.S."/>
            <person name="Banfield J.F."/>
        </authorList>
    </citation>
    <scope>NUCLEOTIDE SEQUENCE [LARGE SCALE GENOMIC DNA]</scope>
</reference>